<dbReference type="AlphaFoldDB" id="A0A318SKR7"/>
<name>A0A318SKR7_9BURK</name>
<keyword evidence="2" id="KW-1185">Reference proteome</keyword>
<organism evidence="1 2">
    <name type="scientific">Xylophilus ampelinus</name>
    <dbReference type="NCBI Taxonomy" id="54067"/>
    <lineage>
        <taxon>Bacteria</taxon>
        <taxon>Pseudomonadati</taxon>
        <taxon>Pseudomonadota</taxon>
        <taxon>Betaproteobacteria</taxon>
        <taxon>Burkholderiales</taxon>
        <taxon>Xylophilus</taxon>
    </lineage>
</organism>
<proteinExistence type="predicted"/>
<reference evidence="1 2" key="1">
    <citation type="submission" date="2018-06" db="EMBL/GenBank/DDBJ databases">
        <title>Genomic Encyclopedia of Type Strains, Phase III (KMG-III): the genomes of soil and plant-associated and newly described type strains.</title>
        <authorList>
            <person name="Whitman W."/>
        </authorList>
    </citation>
    <scope>NUCLEOTIDE SEQUENCE [LARGE SCALE GENOMIC DNA]</scope>
    <source>
        <strain evidence="1 2">CECT 7646</strain>
    </source>
</reference>
<comment type="caution">
    <text evidence="1">The sequence shown here is derived from an EMBL/GenBank/DDBJ whole genome shotgun (WGS) entry which is preliminary data.</text>
</comment>
<evidence type="ECO:0000313" key="2">
    <source>
        <dbReference type="Proteomes" id="UP000247540"/>
    </source>
</evidence>
<gene>
    <name evidence="1" type="ORF">DFQ15_11663</name>
</gene>
<sequence>MVVVAGLRAWHRAVDAERKPLEEIAGPVDEPLPPAHAERS</sequence>
<protein>
    <submittedName>
        <fullName evidence="1">Uncharacterized protein</fullName>
    </submittedName>
</protein>
<evidence type="ECO:0000313" key="1">
    <source>
        <dbReference type="EMBL" id="PYE76102.1"/>
    </source>
</evidence>
<dbReference type="RefSeq" id="WP_259292655.1">
    <property type="nucleotide sequence ID" value="NZ_JAMOFZ010000016.1"/>
</dbReference>
<dbReference type="Proteomes" id="UP000247540">
    <property type="component" value="Unassembled WGS sequence"/>
</dbReference>
<dbReference type="EMBL" id="QJTC01000016">
    <property type="protein sequence ID" value="PYE76102.1"/>
    <property type="molecule type" value="Genomic_DNA"/>
</dbReference>
<accession>A0A318SKR7</accession>